<comment type="similarity">
    <text evidence="2">Belongs to the AzlC family.</text>
</comment>
<keyword evidence="3" id="KW-0813">Transport</keyword>
<keyword evidence="5 8" id="KW-0812">Transmembrane</keyword>
<feature type="transmembrane region" description="Helical" evidence="8">
    <location>
        <begin position="127"/>
        <end position="151"/>
    </location>
</feature>
<feature type="transmembrane region" description="Helical" evidence="8">
    <location>
        <begin position="208"/>
        <end position="229"/>
    </location>
</feature>
<dbReference type="Pfam" id="PF03591">
    <property type="entry name" value="AzlC"/>
    <property type="match status" value="1"/>
</dbReference>
<evidence type="ECO:0000256" key="6">
    <source>
        <dbReference type="ARBA" id="ARBA00022989"/>
    </source>
</evidence>
<feature type="transmembrane region" description="Helical" evidence="8">
    <location>
        <begin position="54"/>
        <end position="79"/>
    </location>
</feature>
<reference evidence="10" key="2">
    <citation type="submission" date="2023-06" db="EMBL/GenBank/DDBJ databases">
        <title>Identification and characterization of horizontal gene transfer across gut microbiota members of farm animals based on homology search.</title>
        <authorList>
            <person name="Zeman M."/>
            <person name="Kubasova T."/>
            <person name="Jahodarova E."/>
            <person name="Nykrynova M."/>
            <person name="Rychlik I."/>
        </authorList>
    </citation>
    <scope>NUCLEOTIDE SEQUENCE [LARGE SCALE GENOMIC DNA]</scope>
    <source>
        <strain evidence="10">ET39</strain>
    </source>
</reference>
<evidence type="ECO:0000256" key="5">
    <source>
        <dbReference type="ARBA" id="ARBA00022692"/>
    </source>
</evidence>
<proteinExistence type="inferred from homology"/>
<keyword evidence="10" id="KW-1185">Reference proteome</keyword>
<evidence type="ECO:0000313" key="10">
    <source>
        <dbReference type="Proteomes" id="UP001529340"/>
    </source>
</evidence>
<comment type="subcellular location">
    <subcellularLocation>
        <location evidence="1">Cell membrane</location>
        <topology evidence="1">Multi-pass membrane protein</topology>
    </subcellularLocation>
</comment>
<dbReference type="EMBL" id="JAUDCG010000020">
    <property type="protein sequence ID" value="MDM8157164.1"/>
    <property type="molecule type" value="Genomic_DNA"/>
</dbReference>
<reference evidence="9 10" key="3">
    <citation type="submission" date="2023-06" db="EMBL/GenBank/DDBJ databases">
        <authorList>
            <person name="Zeman M."/>
            <person name="Kubasova T."/>
            <person name="Jahodarova E."/>
            <person name="Nykrynova M."/>
            <person name="Rychlik I."/>
        </authorList>
    </citation>
    <scope>NUCLEOTIDE SEQUENCE [LARGE SCALE GENOMIC DNA]</scope>
    <source>
        <strain evidence="9 10">ET39</strain>
    </source>
</reference>
<name>A0ABT7UC39_9FIRM</name>
<evidence type="ECO:0000256" key="2">
    <source>
        <dbReference type="ARBA" id="ARBA00010735"/>
    </source>
</evidence>
<comment type="caution">
    <text evidence="9">The sequence shown here is derived from an EMBL/GenBank/DDBJ whole genome shotgun (WGS) entry which is preliminary data.</text>
</comment>
<evidence type="ECO:0000313" key="9">
    <source>
        <dbReference type="EMBL" id="MDM8157164.1"/>
    </source>
</evidence>
<dbReference type="PANTHER" id="PTHR34979">
    <property type="entry name" value="INNER MEMBRANE PROTEIN YGAZ"/>
    <property type="match status" value="1"/>
</dbReference>
<dbReference type="PANTHER" id="PTHR34979:SF1">
    <property type="entry name" value="INNER MEMBRANE PROTEIN YGAZ"/>
    <property type="match status" value="1"/>
</dbReference>
<keyword evidence="7 8" id="KW-0472">Membrane</keyword>
<evidence type="ECO:0000256" key="8">
    <source>
        <dbReference type="SAM" id="Phobius"/>
    </source>
</evidence>
<sequence>MFVIENRFVQGIRDGVPIALGYLSVSFAFGMMAASQGLPLWASVVISFTNLTSAGQFAALGIIASAGSMLEMALSQLIINLRYFLMSLSLTQKVDPKMNTLQRAVIAHGVTDEIFAVSTSRYEGVGFTYMIALMMLPILGWTGGTFLGGAASSLLPLALRDALGIMIYGMFLAIILPPCRRSREIFIVVILSSVMSCLFQLLSSIVTIGSGFVIILCTLAGAGIGAWLYPVTEEDGDA</sequence>
<dbReference type="InterPro" id="IPR011606">
    <property type="entry name" value="Brnchd-chn_aa_trnsp_permease"/>
</dbReference>
<feature type="transmembrane region" description="Helical" evidence="8">
    <location>
        <begin position="185"/>
        <end position="202"/>
    </location>
</feature>
<evidence type="ECO:0000256" key="3">
    <source>
        <dbReference type="ARBA" id="ARBA00022448"/>
    </source>
</evidence>
<organism evidence="9 10">
    <name type="scientific">Amedibacillus dolichus</name>
    <dbReference type="NCBI Taxonomy" id="31971"/>
    <lineage>
        <taxon>Bacteria</taxon>
        <taxon>Bacillati</taxon>
        <taxon>Bacillota</taxon>
        <taxon>Erysipelotrichia</taxon>
        <taxon>Erysipelotrichales</taxon>
        <taxon>Erysipelotrichaceae</taxon>
        <taxon>Amedibacillus</taxon>
    </lineage>
</organism>
<feature type="transmembrane region" description="Helical" evidence="8">
    <location>
        <begin position="157"/>
        <end position="176"/>
    </location>
</feature>
<evidence type="ECO:0000256" key="7">
    <source>
        <dbReference type="ARBA" id="ARBA00023136"/>
    </source>
</evidence>
<gene>
    <name evidence="9" type="ORF">QUV96_05860</name>
</gene>
<keyword evidence="6 8" id="KW-1133">Transmembrane helix</keyword>
<protein>
    <submittedName>
        <fullName evidence="9">AzlC family ABC transporter permease</fullName>
    </submittedName>
</protein>
<accession>A0ABT7UC39</accession>
<dbReference type="Proteomes" id="UP001529340">
    <property type="component" value="Unassembled WGS sequence"/>
</dbReference>
<evidence type="ECO:0000256" key="1">
    <source>
        <dbReference type="ARBA" id="ARBA00004651"/>
    </source>
</evidence>
<reference evidence="9 10" key="1">
    <citation type="submission" date="2023-06" db="EMBL/GenBank/DDBJ databases">
        <title>Identification and characterization of horizontal gene transfer across gut microbiota members of farm animals based on homology search.</title>
        <authorList>
            <person name="Schwarzerova J."/>
            <person name="Nykrynova M."/>
            <person name="Jureckova K."/>
            <person name="Cejkova D."/>
            <person name="Rychlik I."/>
        </authorList>
    </citation>
    <scope>NUCLEOTIDE SEQUENCE [LARGE SCALE GENOMIC DNA]</scope>
    <source>
        <strain evidence="9 10">ET39</strain>
    </source>
</reference>
<feature type="transmembrane region" description="Helical" evidence="8">
    <location>
        <begin position="20"/>
        <end position="42"/>
    </location>
</feature>
<evidence type="ECO:0000256" key="4">
    <source>
        <dbReference type="ARBA" id="ARBA00022475"/>
    </source>
</evidence>
<keyword evidence="4" id="KW-1003">Cell membrane</keyword>